<feature type="non-terminal residue" evidence="1">
    <location>
        <position position="1"/>
    </location>
</feature>
<organism evidence="1">
    <name type="scientific">Lepeophtheirus salmonis</name>
    <name type="common">Salmon louse</name>
    <name type="synonym">Caligus salmonis</name>
    <dbReference type="NCBI Taxonomy" id="72036"/>
    <lineage>
        <taxon>Eukaryota</taxon>
        <taxon>Metazoa</taxon>
        <taxon>Ecdysozoa</taxon>
        <taxon>Arthropoda</taxon>
        <taxon>Crustacea</taxon>
        <taxon>Multicrustacea</taxon>
        <taxon>Hexanauplia</taxon>
        <taxon>Copepoda</taxon>
        <taxon>Siphonostomatoida</taxon>
        <taxon>Caligidae</taxon>
        <taxon>Lepeophtheirus</taxon>
    </lineage>
</organism>
<proteinExistence type="predicted"/>
<dbReference type="AlphaFoldDB" id="A0A0K2VLK6"/>
<accession>A0A0K2VLK6</accession>
<evidence type="ECO:0000313" key="1">
    <source>
        <dbReference type="EMBL" id="CDW51235.1"/>
    </source>
</evidence>
<reference evidence="1" key="1">
    <citation type="submission" date="2014-05" db="EMBL/GenBank/DDBJ databases">
        <authorList>
            <person name="Chronopoulou M."/>
        </authorList>
    </citation>
    <scope>NUCLEOTIDE SEQUENCE</scope>
    <source>
        <tissue evidence="1">Whole organism</tissue>
    </source>
</reference>
<sequence length="44" mass="5100">VGQPKKLISRIYSFQKLRNVLSHSQFSLVVLELQFGFKSIDSFN</sequence>
<protein>
    <submittedName>
        <fullName evidence="1">Uncharacterized protein</fullName>
    </submittedName>
</protein>
<dbReference type="EMBL" id="HACA01033873">
    <property type="protein sequence ID" value="CDW51235.1"/>
    <property type="molecule type" value="Transcribed_RNA"/>
</dbReference>
<name>A0A0K2VLK6_LEPSM</name>